<evidence type="ECO:0000256" key="6">
    <source>
        <dbReference type="ARBA" id="ARBA00029447"/>
    </source>
</evidence>
<feature type="transmembrane region" description="Helical" evidence="8">
    <location>
        <begin position="208"/>
        <end position="230"/>
    </location>
</feature>
<comment type="caution">
    <text evidence="11">The sequence shown here is derived from an EMBL/GenBank/DDBJ whole genome shotgun (WGS) entry which is preliminary data.</text>
</comment>
<evidence type="ECO:0000256" key="3">
    <source>
        <dbReference type="ARBA" id="ARBA00022989"/>
    </source>
</evidence>
<comment type="similarity">
    <text evidence="6">Belongs to the methyl-accepting chemotaxis (MCP) protein family.</text>
</comment>
<dbReference type="CDD" id="cd11386">
    <property type="entry name" value="MCP_signal"/>
    <property type="match status" value="1"/>
</dbReference>
<dbReference type="Proteomes" id="UP001139522">
    <property type="component" value="Unassembled WGS sequence"/>
</dbReference>
<dbReference type="CDD" id="cd06225">
    <property type="entry name" value="HAMP"/>
    <property type="match status" value="1"/>
</dbReference>
<keyword evidence="4 8" id="KW-0472">Membrane</keyword>
<dbReference type="InterPro" id="IPR004089">
    <property type="entry name" value="MCPsignal_dom"/>
</dbReference>
<feature type="domain" description="Methyl-accepting transducer" evidence="9">
    <location>
        <begin position="291"/>
        <end position="527"/>
    </location>
</feature>
<gene>
    <name evidence="11" type="ORF">M3I01_007045</name>
</gene>
<keyword evidence="12" id="KW-1185">Reference proteome</keyword>
<evidence type="ECO:0000256" key="4">
    <source>
        <dbReference type="ARBA" id="ARBA00023136"/>
    </source>
</evidence>
<accession>A0ABT5WCY1</accession>
<dbReference type="InterPro" id="IPR003660">
    <property type="entry name" value="HAMP_dom"/>
</dbReference>
<evidence type="ECO:0000256" key="5">
    <source>
        <dbReference type="ARBA" id="ARBA00023224"/>
    </source>
</evidence>
<evidence type="ECO:0000259" key="10">
    <source>
        <dbReference type="PROSITE" id="PS50885"/>
    </source>
</evidence>
<name>A0ABT5WCY1_9GAMM</name>
<dbReference type="PANTHER" id="PTHR32089:SF119">
    <property type="entry name" value="METHYL-ACCEPTING CHEMOTAXIS PROTEIN CTPL"/>
    <property type="match status" value="1"/>
</dbReference>
<dbReference type="PANTHER" id="PTHR32089">
    <property type="entry name" value="METHYL-ACCEPTING CHEMOTAXIS PROTEIN MCPB"/>
    <property type="match status" value="1"/>
</dbReference>
<dbReference type="PROSITE" id="PS50885">
    <property type="entry name" value="HAMP"/>
    <property type="match status" value="1"/>
</dbReference>
<evidence type="ECO:0000313" key="11">
    <source>
        <dbReference type="EMBL" id="MDE8602679.1"/>
    </source>
</evidence>
<evidence type="ECO:0000256" key="2">
    <source>
        <dbReference type="ARBA" id="ARBA00022692"/>
    </source>
</evidence>
<reference evidence="11" key="1">
    <citation type="submission" date="2023-01" db="EMBL/GenBank/DDBJ databases">
        <title>Psychroserpens sp. MSW6 and Marinomonas sp. RSW2, isolated from seawater.</title>
        <authorList>
            <person name="Kristyanto S."/>
            <person name="Jung J."/>
            <person name="Kim J.M."/>
            <person name="Jeon C.O."/>
        </authorList>
    </citation>
    <scope>NUCLEOTIDE SEQUENCE</scope>
    <source>
        <strain evidence="11">RSW2</strain>
    </source>
</reference>
<evidence type="ECO:0000313" key="12">
    <source>
        <dbReference type="Proteomes" id="UP001139522"/>
    </source>
</evidence>
<dbReference type="PROSITE" id="PS50111">
    <property type="entry name" value="CHEMOTAXIS_TRANSDUC_2"/>
    <property type="match status" value="1"/>
</dbReference>
<dbReference type="PRINTS" id="PR00260">
    <property type="entry name" value="CHEMTRNSDUCR"/>
</dbReference>
<dbReference type="Gene3D" id="6.10.340.10">
    <property type="match status" value="1"/>
</dbReference>
<keyword evidence="3 8" id="KW-1133">Transmembrane helix</keyword>
<dbReference type="InterPro" id="IPR004090">
    <property type="entry name" value="Chemotax_Me-accpt_rcpt"/>
</dbReference>
<dbReference type="SMART" id="SM00304">
    <property type="entry name" value="HAMP"/>
    <property type="match status" value="1"/>
</dbReference>
<keyword evidence="2 8" id="KW-0812">Transmembrane</keyword>
<evidence type="ECO:0000256" key="7">
    <source>
        <dbReference type="PROSITE-ProRule" id="PRU00284"/>
    </source>
</evidence>
<dbReference type="SUPFAM" id="SSF58104">
    <property type="entry name" value="Methyl-accepting chemotaxis protein (MCP) signaling domain"/>
    <property type="match status" value="1"/>
</dbReference>
<evidence type="ECO:0000256" key="1">
    <source>
        <dbReference type="ARBA" id="ARBA00004141"/>
    </source>
</evidence>
<dbReference type="Pfam" id="PF00015">
    <property type="entry name" value="MCPsignal"/>
    <property type="match status" value="1"/>
</dbReference>
<dbReference type="RefSeq" id="WP_255895073.1">
    <property type="nucleotide sequence ID" value="NZ_JAMZEG020000002.1"/>
</dbReference>
<evidence type="ECO:0000256" key="8">
    <source>
        <dbReference type="SAM" id="Phobius"/>
    </source>
</evidence>
<organism evidence="11 12">
    <name type="scientific">Marinomonas maritima</name>
    <dbReference type="NCBI Taxonomy" id="2940935"/>
    <lineage>
        <taxon>Bacteria</taxon>
        <taxon>Pseudomonadati</taxon>
        <taxon>Pseudomonadota</taxon>
        <taxon>Gammaproteobacteria</taxon>
        <taxon>Oceanospirillales</taxon>
        <taxon>Oceanospirillaceae</taxon>
        <taxon>Marinomonas</taxon>
    </lineage>
</organism>
<feature type="domain" description="HAMP" evidence="10">
    <location>
        <begin position="232"/>
        <end position="286"/>
    </location>
</feature>
<dbReference type="EMBL" id="JAMZEG020000002">
    <property type="protein sequence ID" value="MDE8602679.1"/>
    <property type="molecule type" value="Genomic_DNA"/>
</dbReference>
<sequence>MLSNLKISHKIAMLTLTQIIVIASLGWMALSQMKNIGKEIDDIAEIDVPLTNMLTKITENQLQQVISFERGAFEASLVLVGKGKQESVLREIETSKALSAAIEKKLHEANGLVDDAIINAQTQFTSEKFSEFSNVLKTIEEHYVTLDHETVTIMNKIKNGELLENIDQIHLLEKHQTEFDHELLDALHQLQKFTANSAKHAEEYKLNAIYMITVGLFISILIAVLLGTLIGRTITKPIIELKNQLEAVSSGDGDLTVRLNKTGKDEIASVARSFDRFVEKLSVIMLQVGTSSTSLQELSKISVDLMNQNEKNIQEQGHETEMVTHAITEMSLATDEISQNTTKASSIAEKVKNSVEQGKNSAVTTQRIISEMAEEVSKTSNDLEVLAKETDNIGTVLEAIQGIAEQTNLLALNAAIEAARAGETGRGFAVVADEVRTLAQRSQEATVSIQTLIEKLQLGAKDAVASMLAGNQKTEECLKHSNETVTVFNEAFDAVNSISDLNIQIAAAVEEQSQVAKDIHASVGNIQEISVNTTKGTQKCSDTNNSMATSINELNQSINQFKI</sequence>
<comment type="subcellular location">
    <subcellularLocation>
        <location evidence="1">Membrane</location>
        <topology evidence="1">Multi-pass membrane protein</topology>
    </subcellularLocation>
</comment>
<proteinExistence type="inferred from homology"/>
<feature type="transmembrane region" description="Helical" evidence="8">
    <location>
        <begin position="12"/>
        <end position="30"/>
    </location>
</feature>
<evidence type="ECO:0000259" key="9">
    <source>
        <dbReference type="PROSITE" id="PS50111"/>
    </source>
</evidence>
<dbReference type="Gene3D" id="1.10.287.950">
    <property type="entry name" value="Methyl-accepting chemotaxis protein"/>
    <property type="match status" value="1"/>
</dbReference>
<dbReference type="SMART" id="SM00283">
    <property type="entry name" value="MA"/>
    <property type="match status" value="1"/>
</dbReference>
<dbReference type="Pfam" id="PF00672">
    <property type="entry name" value="HAMP"/>
    <property type="match status" value="1"/>
</dbReference>
<protein>
    <submittedName>
        <fullName evidence="11">Methyl-accepting chemotaxis protein</fullName>
    </submittedName>
</protein>
<keyword evidence="5 7" id="KW-0807">Transducer</keyword>